<comment type="caution">
    <text evidence="1">The sequence shown here is derived from an EMBL/GenBank/DDBJ whole genome shotgun (WGS) entry which is preliminary data.</text>
</comment>
<dbReference type="Proteomes" id="UP000715441">
    <property type="component" value="Unassembled WGS sequence"/>
</dbReference>
<accession>A0ABX1J1A0</accession>
<keyword evidence="2" id="KW-1185">Reference proteome</keyword>
<proteinExistence type="predicted"/>
<sequence>MAVETTYDLPCGRSLEQLWAQLDAADAHGLSCPHCATARESLRALREATDELAADRVQPRIDLTDRIMSAVRAELRGRGEMLPLDADEPGTLEVSEQAVAVVLRFAADEIDGVRARRCRVRALGVEAGETVLHAELTVAATYRDDLAELLATVRERVMAACAVSVGVRLARLDLELADFYDR</sequence>
<evidence type="ECO:0000313" key="2">
    <source>
        <dbReference type="Proteomes" id="UP000715441"/>
    </source>
</evidence>
<gene>
    <name evidence="1" type="ORF">HFP15_04460</name>
</gene>
<organism evidence="1 2">
    <name type="scientific">Amycolatopsis acididurans</name>
    <dbReference type="NCBI Taxonomy" id="2724524"/>
    <lineage>
        <taxon>Bacteria</taxon>
        <taxon>Bacillati</taxon>
        <taxon>Actinomycetota</taxon>
        <taxon>Actinomycetes</taxon>
        <taxon>Pseudonocardiales</taxon>
        <taxon>Pseudonocardiaceae</taxon>
        <taxon>Amycolatopsis</taxon>
    </lineage>
</organism>
<dbReference type="EMBL" id="JAAXLS010000002">
    <property type="protein sequence ID" value="NKQ52130.1"/>
    <property type="molecule type" value="Genomic_DNA"/>
</dbReference>
<reference evidence="1 2" key="1">
    <citation type="submission" date="2020-04" db="EMBL/GenBank/DDBJ databases">
        <title>Novel species.</title>
        <authorList>
            <person name="Teo W.F.A."/>
            <person name="Lipun K."/>
            <person name="Srisuk N."/>
            <person name="Duangmal K."/>
        </authorList>
    </citation>
    <scope>NUCLEOTIDE SEQUENCE [LARGE SCALE GENOMIC DNA]</scope>
    <source>
        <strain evidence="1 2">K13G38</strain>
    </source>
</reference>
<protein>
    <submittedName>
        <fullName evidence="1">Asp23/Gls24 family envelope stress response protein</fullName>
    </submittedName>
</protein>
<dbReference type="RefSeq" id="WP_168511715.1">
    <property type="nucleotide sequence ID" value="NZ_JAAXLS010000002.1"/>
</dbReference>
<evidence type="ECO:0000313" key="1">
    <source>
        <dbReference type="EMBL" id="NKQ52130.1"/>
    </source>
</evidence>
<name>A0ABX1J1A0_9PSEU</name>